<feature type="transmembrane region" description="Helical" evidence="8">
    <location>
        <begin position="69"/>
        <end position="94"/>
    </location>
</feature>
<accession>A0A1R1L9U2</accession>
<evidence type="ECO:0000256" key="4">
    <source>
        <dbReference type="ARBA" id="ARBA00022692"/>
    </source>
</evidence>
<keyword evidence="11" id="KW-1185">Reference proteome</keyword>
<dbReference type="GO" id="GO:0051301">
    <property type="term" value="P:cell division"/>
    <property type="evidence" value="ECO:0007669"/>
    <property type="project" value="UniProtKB-KW"/>
</dbReference>
<dbReference type="STRING" id="554083.BKD30_09030"/>
<dbReference type="Gene3D" id="3.40.50.10960">
    <property type="match status" value="1"/>
</dbReference>
<dbReference type="RefSeq" id="WP_076704126.1">
    <property type="nucleotide sequence ID" value="NZ_MRDE01000063.1"/>
</dbReference>
<keyword evidence="6 8" id="KW-0472">Membrane</keyword>
<evidence type="ECO:0000259" key="9">
    <source>
        <dbReference type="PROSITE" id="PS51779"/>
    </source>
</evidence>
<evidence type="ECO:0000256" key="3">
    <source>
        <dbReference type="ARBA" id="ARBA00022618"/>
    </source>
</evidence>
<sequence length="292" mass="30819">MSERTAREKERAATGAYRSEIRVGSTGRVSLLEPEPPSSAALLAGTPGTGDSTVLDFPGADRRRRRRGWAIGAAVTLAAVAALIAVLVFSPVLALRQVSVTGNRLTGTRAVTDALSSLQGIPLPQITRDEVRNRLASMPAVEDVSVEARPPSTLAVTVHERVPVAVLKEQDRYLLIDQNGTQLATATDRSTVSLPIIDGGTAVIGKDVFRAITAVLAALPADVLAKMEHASATSVDSVELTLQDGKKVVWGNSSQRELKAKVLAALIARPQNPGTPAVQTYDVSTPSRPVTR</sequence>
<comment type="subcellular location">
    <subcellularLocation>
        <location evidence="1">Membrane</location>
    </subcellularLocation>
</comment>
<dbReference type="EMBL" id="MRDE01000063">
    <property type="protein sequence ID" value="OMH24273.1"/>
    <property type="molecule type" value="Genomic_DNA"/>
</dbReference>
<dbReference type="AlphaFoldDB" id="A0A1R1L9U2"/>
<feature type="domain" description="POTRA" evidence="9">
    <location>
        <begin position="93"/>
        <end position="161"/>
    </location>
</feature>
<dbReference type="PROSITE" id="PS51779">
    <property type="entry name" value="POTRA"/>
    <property type="match status" value="1"/>
</dbReference>
<evidence type="ECO:0000256" key="5">
    <source>
        <dbReference type="ARBA" id="ARBA00022989"/>
    </source>
</evidence>
<evidence type="ECO:0000256" key="6">
    <source>
        <dbReference type="ARBA" id="ARBA00023136"/>
    </source>
</evidence>
<dbReference type="PANTHER" id="PTHR37820:SF1">
    <property type="entry name" value="CELL DIVISION PROTEIN FTSQ"/>
    <property type="match status" value="1"/>
</dbReference>
<organism evidence="10 11">
    <name type="scientific">Tersicoccus phoenicis</name>
    <dbReference type="NCBI Taxonomy" id="554083"/>
    <lineage>
        <taxon>Bacteria</taxon>
        <taxon>Bacillati</taxon>
        <taxon>Actinomycetota</taxon>
        <taxon>Actinomycetes</taxon>
        <taxon>Micrococcales</taxon>
        <taxon>Micrococcaceae</taxon>
        <taxon>Tersicoccus</taxon>
    </lineage>
</organism>
<name>A0A1R1L9U2_9MICC</name>
<evidence type="ECO:0000313" key="11">
    <source>
        <dbReference type="Proteomes" id="UP000187085"/>
    </source>
</evidence>
<evidence type="ECO:0000256" key="7">
    <source>
        <dbReference type="ARBA" id="ARBA00023306"/>
    </source>
</evidence>
<evidence type="ECO:0000256" key="8">
    <source>
        <dbReference type="SAM" id="Phobius"/>
    </source>
</evidence>
<evidence type="ECO:0000256" key="1">
    <source>
        <dbReference type="ARBA" id="ARBA00004370"/>
    </source>
</evidence>
<keyword evidence="7" id="KW-0131">Cell cycle</keyword>
<dbReference type="InterPro" id="IPR013685">
    <property type="entry name" value="POTRA_FtsQ_type"/>
</dbReference>
<dbReference type="Proteomes" id="UP000187085">
    <property type="component" value="Unassembled WGS sequence"/>
</dbReference>
<keyword evidence="2" id="KW-1003">Cell membrane</keyword>
<dbReference type="Gene3D" id="3.10.20.310">
    <property type="entry name" value="membrane protein fhac"/>
    <property type="match status" value="1"/>
</dbReference>
<keyword evidence="3" id="KW-0132">Cell division</keyword>
<comment type="caution">
    <text evidence="10">The sequence shown here is derived from an EMBL/GenBank/DDBJ whole genome shotgun (WGS) entry which is preliminary data.</text>
</comment>
<reference evidence="10 11" key="1">
    <citation type="submission" date="2016-12" db="EMBL/GenBank/DDBJ databases">
        <title>Draft genome of Tersicoccus phoenicis 1P05MA.</title>
        <authorList>
            <person name="Nakajima Y."/>
            <person name="Yoshizawa S."/>
            <person name="Nakamura K."/>
            <person name="Ogura Y."/>
            <person name="Hayashi T."/>
            <person name="Kogure K."/>
        </authorList>
    </citation>
    <scope>NUCLEOTIDE SEQUENCE [LARGE SCALE GENOMIC DNA]</scope>
    <source>
        <strain evidence="10 11">1p05MA</strain>
    </source>
</reference>
<evidence type="ECO:0000313" key="10">
    <source>
        <dbReference type="EMBL" id="OMH24273.1"/>
    </source>
</evidence>
<dbReference type="GO" id="GO:0005886">
    <property type="term" value="C:plasma membrane"/>
    <property type="evidence" value="ECO:0007669"/>
    <property type="project" value="TreeGrafter"/>
</dbReference>
<keyword evidence="5 8" id="KW-1133">Transmembrane helix</keyword>
<keyword evidence="4 8" id="KW-0812">Transmembrane</keyword>
<gene>
    <name evidence="10" type="ORF">BKD30_09030</name>
</gene>
<dbReference type="OrthoDB" id="4793367at2"/>
<dbReference type="InterPro" id="IPR005548">
    <property type="entry name" value="Cell_div_FtsQ/DivIB_C"/>
</dbReference>
<dbReference type="InterPro" id="IPR034746">
    <property type="entry name" value="POTRA"/>
</dbReference>
<protein>
    <recommendedName>
        <fullName evidence="9">POTRA domain-containing protein</fullName>
    </recommendedName>
</protein>
<dbReference type="InterPro" id="IPR050487">
    <property type="entry name" value="FtsQ_DivIB"/>
</dbReference>
<dbReference type="Pfam" id="PF08478">
    <property type="entry name" value="POTRA_1"/>
    <property type="match status" value="1"/>
</dbReference>
<proteinExistence type="predicted"/>
<evidence type="ECO:0000256" key="2">
    <source>
        <dbReference type="ARBA" id="ARBA00022475"/>
    </source>
</evidence>
<dbReference type="PANTHER" id="PTHR37820">
    <property type="entry name" value="CELL DIVISION PROTEIN DIVIB"/>
    <property type="match status" value="1"/>
</dbReference>
<dbReference type="Pfam" id="PF03799">
    <property type="entry name" value="FtsQ_DivIB_C"/>
    <property type="match status" value="1"/>
</dbReference>